<evidence type="ECO:0000256" key="3">
    <source>
        <dbReference type="PIRNR" id="PIRNR002070"/>
    </source>
</evidence>
<name>F0RTU0_SPHGB</name>
<dbReference type="PIRSF" id="PIRSF002070">
    <property type="entry name" value="SSB"/>
    <property type="match status" value="1"/>
</dbReference>
<dbReference type="GO" id="GO:0003697">
    <property type="term" value="F:single-stranded DNA binding"/>
    <property type="evidence" value="ECO:0007669"/>
    <property type="project" value="UniProtKB-UniRule"/>
</dbReference>
<dbReference type="GO" id="GO:0006260">
    <property type="term" value="P:DNA replication"/>
    <property type="evidence" value="ECO:0007669"/>
    <property type="project" value="InterPro"/>
</dbReference>
<dbReference type="Proteomes" id="UP000008466">
    <property type="component" value="Chromosome"/>
</dbReference>
<dbReference type="STRING" id="158189.SpiBuddy_2035"/>
<proteinExistence type="inferred from homology"/>
<dbReference type="EMBL" id="CP002541">
    <property type="protein sequence ID" value="ADY13856.1"/>
    <property type="molecule type" value="Genomic_DNA"/>
</dbReference>
<dbReference type="Pfam" id="PF00436">
    <property type="entry name" value="SSB"/>
    <property type="match status" value="1"/>
</dbReference>
<dbReference type="InterPro" id="IPR011344">
    <property type="entry name" value="ssDNA-bd"/>
</dbReference>
<keyword evidence="5" id="KW-1185">Reference proteome</keyword>
<dbReference type="PANTHER" id="PTHR10302:SF27">
    <property type="entry name" value="SINGLE-STRANDED DNA-BINDING PROTEIN"/>
    <property type="match status" value="1"/>
</dbReference>
<organism evidence="4 5">
    <name type="scientific">Sphaerochaeta globosa (strain ATCC BAA-1886 / DSM 22777 / Buddy)</name>
    <name type="common">Spirochaeta sp. (strain Buddy)</name>
    <dbReference type="NCBI Taxonomy" id="158189"/>
    <lineage>
        <taxon>Bacteria</taxon>
        <taxon>Pseudomonadati</taxon>
        <taxon>Spirochaetota</taxon>
        <taxon>Spirochaetia</taxon>
        <taxon>Spirochaetales</taxon>
        <taxon>Sphaerochaetaceae</taxon>
        <taxon>Sphaerochaeta</taxon>
    </lineage>
</organism>
<keyword evidence="1 2" id="KW-0238">DNA-binding</keyword>
<comment type="subunit">
    <text evidence="2">Homotetramer.</text>
</comment>
<evidence type="ECO:0000313" key="5">
    <source>
        <dbReference type="Proteomes" id="UP000008466"/>
    </source>
</evidence>
<dbReference type="InterPro" id="IPR000424">
    <property type="entry name" value="Primosome_PriB/ssb"/>
</dbReference>
<dbReference type="Gene3D" id="2.40.50.140">
    <property type="entry name" value="Nucleic acid-binding proteins"/>
    <property type="match status" value="1"/>
</dbReference>
<dbReference type="HOGENOM" id="CLU_078758_6_0_12"/>
<dbReference type="SUPFAM" id="SSF50249">
    <property type="entry name" value="Nucleic acid-binding proteins"/>
    <property type="match status" value="1"/>
</dbReference>
<reference evidence="5" key="1">
    <citation type="submission" date="2011-02" db="EMBL/GenBank/DDBJ databases">
        <title>Complete sequence of Spirochaeta sp. Buddy.</title>
        <authorList>
            <person name="Lucas S."/>
            <person name="Copeland A."/>
            <person name="Lapidus A."/>
            <person name="Cheng J.-F."/>
            <person name="Goodwin L."/>
            <person name="Pitluck S."/>
            <person name="Zeytun A."/>
            <person name="Detter J.C."/>
            <person name="Han C."/>
            <person name="Tapia R."/>
            <person name="Land M."/>
            <person name="Hauser L."/>
            <person name="Kyrpides N."/>
            <person name="Ivanova N."/>
            <person name="Mikhailova N."/>
            <person name="Pagani I."/>
            <person name="Ritalahti K.M."/>
            <person name="Loeffler F.E."/>
            <person name="Woyke T."/>
        </authorList>
    </citation>
    <scope>NUCLEOTIDE SEQUENCE [LARGE SCALE GENOMIC DNA]</scope>
    <source>
        <strain evidence="5">ATCC BAA-1886 / DSM 22777 / Buddy</strain>
    </source>
</reference>
<dbReference type="KEGG" id="sbu:SpiBuddy_2035"/>
<dbReference type="NCBIfam" id="TIGR00621">
    <property type="entry name" value="ssb"/>
    <property type="match status" value="1"/>
</dbReference>
<dbReference type="InterPro" id="IPR012340">
    <property type="entry name" value="NA-bd_OB-fold"/>
</dbReference>
<dbReference type="PROSITE" id="PS50935">
    <property type="entry name" value="SSB"/>
    <property type="match status" value="1"/>
</dbReference>
<sequence length="132" mass="14773">MNNLNSVLLEGNLVRDPEEVVIGEAATQMAKFSIAVNRFFKNAQSEPVEEVMFISIQAWGALAKSCLQYLQKGRGVRVVGRLRQERWTDKEGGNKERIVVVAEHVEFKPDPNSTSKAEQAQELDALDPEIAF</sequence>
<dbReference type="HAMAP" id="MF_00984">
    <property type="entry name" value="SSB"/>
    <property type="match status" value="1"/>
</dbReference>
<evidence type="ECO:0000256" key="1">
    <source>
        <dbReference type="ARBA" id="ARBA00023125"/>
    </source>
</evidence>
<dbReference type="GO" id="GO:0009295">
    <property type="term" value="C:nucleoid"/>
    <property type="evidence" value="ECO:0007669"/>
    <property type="project" value="TreeGrafter"/>
</dbReference>
<protein>
    <recommendedName>
        <fullName evidence="2 3">Single-stranded DNA-binding protein</fullName>
        <shortName evidence="2">SSB</shortName>
    </recommendedName>
</protein>
<dbReference type="RefSeq" id="WP_013607705.1">
    <property type="nucleotide sequence ID" value="NC_015152.1"/>
</dbReference>
<accession>F0RTU0</accession>
<gene>
    <name evidence="4" type="ordered locus">SpiBuddy_2035</name>
</gene>
<dbReference type="CDD" id="cd04496">
    <property type="entry name" value="SSB_OBF"/>
    <property type="match status" value="1"/>
</dbReference>
<dbReference type="AlphaFoldDB" id="F0RTU0"/>
<dbReference type="OrthoDB" id="9809878at2"/>
<dbReference type="PANTHER" id="PTHR10302">
    <property type="entry name" value="SINGLE-STRANDED DNA-BINDING PROTEIN"/>
    <property type="match status" value="1"/>
</dbReference>
<evidence type="ECO:0000256" key="2">
    <source>
        <dbReference type="HAMAP-Rule" id="MF_00984"/>
    </source>
</evidence>
<evidence type="ECO:0000313" key="4">
    <source>
        <dbReference type="EMBL" id="ADY13856.1"/>
    </source>
</evidence>
<comment type="caution">
    <text evidence="2">Lacks conserved residue(s) required for the propagation of feature annotation.</text>
</comment>
<dbReference type="eggNOG" id="COG0629">
    <property type="taxonomic scope" value="Bacteria"/>
</dbReference>